<comment type="caution">
    <text evidence="2">The sequence shown here is derived from an EMBL/GenBank/DDBJ whole genome shotgun (WGS) entry which is preliminary data.</text>
</comment>
<accession>A0ABQ0ACQ8</accession>
<proteinExistence type="predicted"/>
<reference evidence="2 3" key="1">
    <citation type="submission" date="2024-04" db="EMBL/GenBank/DDBJ databases">
        <title>Draft genome sequence of Sessilibacter corallicola NBRC 116591.</title>
        <authorList>
            <person name="Miyakawa T."/>
            <person name="Kusuya Y."/>
            <person name="Miura T."/>
        </authorList>
    </citation>
    <scope>NUCLEOTIDE SEQUENCE [LARGE SCALE GENOMIC DNA]</scope>
    <source>
        <strain evidence="2 3">KU-00831-HH</strain>
    </source>
</reference>
<dbReference type="RefSeq" id="WP_353303963.1">
    <property type="nucleotide sequence ID" value="NZ_BAABWN010000012.1"/>
</dbReference>
<feature type="transmembrane region" description="Helical" evidence="1">
    <location>
        <begin position="177"/>
        <end position="199"/>
    </location>
</feature>
<keyword evidence="1" id="KW-1133">Transmembrane helix</keyword>
<feature type="transmembrane region" description="Helical" evidence="1">
    <location>
        <begin position="116"/>
        <end position="135"/>
    </location>
</feature>
<evidence type="ECO:0000256" key="1">
    <source>
        <dbReference type="SAM" id="Phobius"/>
    </source>
</evidence>
<dbReference type="EMBL" id="BAABWN010000012">
    <property type="protein sequence ID" value="GAA6169439.1"/>
    <property type="molecule type" value="Genomic_DNA"/>
</dbReference>
<evidence type="ECO:0000313" key="3">
    <source>
        <dbReference type="Proteomes" id="UP001465153"/>
    </source>
</evidence>
<protein>
    <recommendedName>
        <fullName evidence="4">DUF1461 domain-containing protein</fullName>
    </recommendedName>
</protein>
<gene>
    <name evidence="2" type="ORF">NBRC116591_32500</name>
</gene>
<keyword evidence="1" id="KW-0472">Membrane</keyword>
<sequence>MLDVGAHIEKYAPQNRNKDNFQLTTEQERFDLFAQVVDSINNDGEGLAEISYHDPSGKVIDTLYWHDEIGHLRDVAGLVTKFDYAAYFSLLVVGLYLLRIFAVIGEWPIKPKWAQANLFAAGVLVVTAAAVFIIGPKAVFYWLHEVAFPSGAPWFFYYQDSLMSTAMKAPDLFGGIAAQWFGLTLLVYIVWIYSVGYLAKQKIKSSGKIIHN</sequence>
<name>A0ABQ0ACQ8_9GAMM</name>
<dbReference type="InterPro" id="IPR010178">
    <property type="entry name" value="Lit"/>
</dbReference>
<evidence type="ECO:0000313" key="2">
    <source>
        <dbReference type="EMBL" id="GAA6169439.1"/>
    </source>
</evidence>
<organism evidence="2 3">
    <name type="scientific">Sessilibacter corallicola</name>
    <dbReference type="NCBI Taxonomy" id="2904075"/>
    <lineage>
        <taxon>Bacteria</taxon>
        <taxon>Pseudomonadati</taxon>
        <taxon>Pseudomonadota</taxon>
        <taxon>Gammaproteobacteria</taxon>
        <taxon>Cellvibrionales</taxon>
        <taxon>Cellvibrionaceae</taxon>
        <taxon>Sessilibacter</taxon>
    </lineage>
</organism>
<keyword evidence="1" id="KW-0812">Transmembrane</keyword>
<feature type="transmembrane region" description="Helical" evidence="1">
    <location>
        <begin position="84"/>
        <end position="104"/>
    </location>
</feature>
<evidence type="ECO:0008006" key="4">
    <source>
        <dbReference type="Google" id="ProtNLM"/>
    </source>
</evidence>
<dbReference type="Proteomes" id="UP001465153">
    <property type="component" value="Unassembled WGS sequence"/>
</dbReference>
<dbReference type="Pfam" id="PF07314">
    <property type="entry name" value="Lit"/>
    <property type="match status" value="1"/>
</dbReference>
<keyword evidence="3" id="KW-1185">Reference proteome</keyword>